<evidence type="ECO:0000256" key="6">
    <source>
        <dbReference type="ARBA" id="ARBA00022833"/>
    </source>
</evidence>
<evidence type="ECO:0000256" key="11">
    <source>
        <dbReference type="SAM" id="MobiDB-lite"/>
    </source>
</evidence>
<feature type="domain" description="C2H2-type" evidence="12">
    <location>
        <begin position="203"/>
        <end position="230"/>
    </location>
</feature>
<dbReference type="PANTHER" id="PTHR14196:SF0">
    <property type="entry name" value="PROTEIN BOWEL"/>
    <property type="match status" value="1"/>
</dbReference>
<reference evidence="13 14" key="1">
    <citation type="submission" date="2014-11" db="EMBL/GenBank/DDBJ databases">
        <title>Genetic blueprint of the zoonotic pathogen Toxocara canis.</title>
        <authorList>
            <person name="Zhu X.-Q."/>
            <person name="Korhonen P.K."/>
            <person name="Cai H."/>
            <person name="Young N.D."/>
            <person name="Nejsum P."/>
            <person name="von Samson-Himmelstjerna G."/>
            <person name="Boag P.R."/>
            <person name="Tan P."/>
            <person name="Li Q."/>
            <person name="Min J."/>
            <person name="Yang Y."/>
            <person name="Wang X."/>
            <person name="Fang X."/>
            <person name="Hall R.S."/>
            <person name="Hofmann A."/>
            <person name="Sternberg P.W."/>
            <person name="Jex A.R."/>
            <person name="Gasser R.B."/>
        </authorList>
    </citation>
    <scope>NUCLEOTIDE SEQUENCE [LARGE SCALE GENOMIC DNA]</scope>
    <source>
        <strain evidence="13">PN_DK_2014</strain>
    </source>
</reference>
<dbReference type="InterPro" id="IPR036236">
    <property type="entry name" value="Znf_C2H2_sf"/>
</dbReference>
<evidence type="ECO:0000313" key="14">
    <source>
        <dbReference type="Proteomes" id="UP000031036"/>
    </source>
</evidence>
<sequence length="302" mass="34321">MIEASPFNRPQSLMQPNHVPFLLRAPLVSPFLPANSAATPTIFPNAVTTQQWLRYCQQMYQQMVVQTIHAQRMKEMSGLATTSVENNTRSSPEHAPAQHCGSPSSSSQPKFDFTQLAKSIENEQKMQLEATTSERAVTRIVPSTTSAFSLAAYSKPWFMLPKRGGGRASRPKKEFICKFCNRHFTKSYNLLIHERTHTDERPYDCDICGKAFRRQDHLRDHRFIHSKEKPFKCDICQKGFCQSRTLQVHRISHTQLSHVNGKKMHKRCSSNLSATSHLSEPLDKKRTQDVSSGFSRCVAATP</sequence>
<dbReference type="AlphaFoldDB" id="A0A0B2UZF2"/>
<dbReference type="GO" id="GO:0008270">
    <property type="term" value="F:zinc ion binding"/>
    <property type="evidence" value="ECO:0007669"/>
    <property type="project" value="UniProtKB-KW"/>
</dbReference>
<feature type="compositionally biased region" description="Polar residues" evidence="11">
    <location>
        <begin position="80"/>
        <end position="90"/>
    </location>
</feature>
<organism evidence="13 14">
    <name type="scientific">Toxocara canis</name>
    <name type="common">Canine roundworm</name>
    <dbReference type="NCBI Taxonomy" id="6265"/>
    <lineage>
        <taxon>Eukaryota</taxon>
        <taxon>Metazoa</taxon>
        <taxon>Ecdysozoa</taxon>
        <taxon>Nematoda</taxon>
        <taxon>Chromadorea</taxon>
        <taxon>Rhabditida</taxon>
        <taxon>Spirurina</taxon>
        <taxon>Ascaridomorpha</taxon>
        <taxon>Ascaridoidea</taxon>
        <taxon>Toxocaridae</taxon>
        <taxon>Toxocara</taxon>
    </lineage>
</organism>
<dbReference type="Gene3D" id="3.30.160.60">
    <property type="entry name" value="Classic Zinc Finger"/>
    <property type="match status" value="3"/>
</dbReference>
<dbReference type="OMA" id="QKGFCQS"/>
<proteinExistence type="predicted"/>
<protein>
    <submittedName>
        <fullName evidence="13">Protein bowel</fullName>
    </submittedName>
</protein>
<evidence type="ECO:0000256" key="2">
    <source>
        <dbReference type="ARBA" id="ARBA00022473"/>
    </source>
</evidence>
<keyword evidence="8" id="KW-0804">Transcription</keyword>
<dbReference type="FunFam" id="3.30.160.60:FF:000958">
    <property type="entry name" value="Odd skipped"/>
    <property type="match status" value="1"/>
</dbReference>
<dbReference type="InterPro" id="IPR050717">
    <property type="entry name" value="C2H2-ZF_Transcription_Reg"/>
</dbReference>
<evidence type="ECO:0000256" key="10">
    <source>
        <dbReference type="PROSITE-ProRule" id="PRU00042"/>
    </source>
</evidence>
<evidence type="ECO:0000256" key="4">
    <source>
        <dbReference type="ARBA" id="ARBA00022737"/>
    </source>
</evidence>
<accession>A0A0B2UZF2</accession>
<keyword evidence="5 10" id="KW-0863">Zinc-finger</keyword>
<keyword evidence="7" id="KW-0805">Transcription regulation</keyword>
<dbReference type="FunFam" id="3.30.160.60:FF:000311">
    <property type="entry name" value="protein odd-skipped-related 2 isoform X1"/>
    <property type="match status" value="1"/>
</dbReference>
<dbReference type="GO" id="GO:0000977">
    <property type="term" value="F:RNA polymerase II transcription regulatory region sequence-specific DNA binding"/>
    <property type="evidence" value="ECO:0007669"/>
    <property type="project" value="TreeGrafter"/>
</dbReference>
<dbReference type="InterPro" id="IPR013087">
    <property type="entry name" value="Znf_C2H2_type"/>
</dbReference>
<comment type="subcellular location">
    <subcellularLocation>
        <location evidence="1">Nucleus</location>
    </subcellularLocation>
</comment>
<name>A0A0B2UZF2_TOXCA</name>
<feature type="domain" description="C2H2-type" evidence="12">
    <location>
        <begin position="231"/>
        <end position="254"/>
    </location>
</feature>
<dbReference type="PROSITE" id="PS00028">
    <property type="entry name" value="ZINC_FINGER_C2H2_1"/>
    <property type="match status" value="3"/>
</dbReference>
<dbReference type="STRING" id="6265.A0A0B2UZF2"/>
<evidence type="ECO:0000256" key="8">
    <source>
        <dbReference type="ARBA" id="ARBA00023163"/>
    </source>
</evidence>
<keyword evidence="14" id="KW-1185">Reference proteome</keyword>
<comment type="caution">
    <text evidence="13">The sequence shown here is derived from an EMBL/GenBank/DDBJ whole genome shotgun (WGS) entry which is preliminary data.</text>
</comment>
<dbReference type="OrthoDB" id="9451254at2759"/>
<dbReference type="SMART" id="SM00355">
    <property type="entry name" value="ZnF_C2H2"/>
    <property type="match status" value="3"/>
</dbReference>
<dbReference type="Pfam" id="PF00096">
    <property type="entry name" value="zf-C2H2"/>
    <property type="match status" value="3"/>
</dbReference>
<evidence type="ECO:0000256" key="5">
    <source>
        <dbReference type="ARBA" id="ARBA00022771"/>
    </source>
</evidence>
<dbReference type="EMBL" id="JPKZ01002491">
    <property type="protein sequence ID" value="KHN76426.1"/>
    <property type="molecule type" value="Genomic_DNA"/>
</dbReference>
<keyword evidence="9" id="KW-0539">Nucleus</keyword>
<evidence type="ECO:0000256" key="7">
    <source>
        <dbReference type="ARBA" id="ARBA00023015"/>
    </source>
</evidence>
<dbReference type="SUPFAM" id="SSF57667">
    <property type="entry name" value="beta-beta-alpha zinc fingers"/>
    <property type="match status" value="2"/>
</dbReference>
<evidence type="ECO:0000256" key="9">
    <source>
        <dbReference type="ARBA" id="ARBA00023242"/>
    </source>
</evidence>
<evidence type="ECO:0000256" key="3">
    <source>
        <dbReference type="ARBA" id="ARBA00022723"/>
    </source>
</evidence>
<dbReference type="PANTHER" id="PTHR14196">
    <property type="entry name" value="ODD-SKIPPED - RELATED"/>
    <property type="match status" value="1"/>
</dbReference>
<dbReference type="FunFam" id="3.30.160.60:FF:000621">
    <property type="entry name" value="FLT3-interacting zinc finger 1"/>
    <property type="match status" value="1"/>
</dbReference>
<dbReference type="GO" id="GO:0000981">
    <property type="term" value="F:DNA-binding transcription factor activity, RNA polymerase II-specific"/>
    <property type="evidence" value="ECO:0007669"/>
    <property type="project" value="TreeGrafter"/>
</dbReference>
<keyword evidence="4" id="KW-0677">Repeat</keyword>
<feature type="region of interest" description="Disordered" evidence="11">
    <location>
        <begin position="80"/>
        <end position="110"/>
    </location>
</feature>
<keyword evidence="3" id="KW-0479">Metal-binding</keyword>
<evidence type="ECO:0000313" key="13">
    <source>
        <dbReference type="EMBL" id="KHN76426.1"/>
    </source>
</evidence>
<feature type="domain" description="C2H2-type" evidence="12">
    <location>
        <begin position="175"/>
        <end position="202"/>
    </location>
</feature>
<evidence type="ECO:0000259" key="12">
    <source>
        <dbReference type="PROSITE" id="PS50157"/>
    </source>
</evidence>
<gene>
    <name evidence="13" type="primary">bowl</name>
    <name evidence="13" type="ORF">Tcan_13714</name>
</gene>
<keyword evidence="2" id="KW-0217">Developmental protein</keyword>
<dbReference type="GO" id="GO:0005634">
    <property type="term" value="C:nucleus"/>
    <property type="evidence" value="ECO:0007669"/>
    <property type="project" value="UniProtKB-SubCell"/>
</dbReference>
<dbReference type="Proteomes" id="UP000031036">
    <property type="component" value="Unassembled WGS sequence"/>
</dbReference>
<evidence type="ECO:0000256" key="1">
    <source>
        <dbReference type="ARBA" id="ARBA00004123"/>
    </source>
</evidence>
<keyword evidence="6" id="KW-0862">Zinc</keyword>
<dbReference type="PROSITE" id="PS50157">
    <property type="entry name" value="ZINC_FINGER_C2H2_2"/>
    <property type="match status" value="3"/>
</dbReference>